<reference evidence="3 4" key="1">
    <citation type="submission" date="2016-10" db="EMBL/GenBank/DDBJ databases">
        <authorList>
            <person name="de Groot N.N."/>
        </authorList>
    </citation>
    <scope>NUCLEOTIDE SEQUENCE [LARGE SCALE GENOMIC DNA]</scope>
    <source>
        <strain evidence="3 4">CGMCC 1.6134</strain>
    </source>
</reference>
<dbReference type="OrthoDB" id="9791837at2"/>
<dbReference type="PANTHER" id="PTHR43861">
    <property type="entry name" value="TRANS-ACONITATE 2-METHYLTRANSFERASE-RELATED"/>
    <property type="match status" value="1"/>
</dbReference>
<dbReference type="Gene3D" id="3.40.50.150">
    <property type="entry name" value="Vaccinia Virus protein VP39"/>
    <property type="match status" value="1"/>
</dbReference>
<gene>
    <name evidence="3" type="ORF">SAMN04488054_12019</name>
</gene>
<name>A0A1I4NSC8_9BACI</name>
<dbReference type="InterPro" id="IPR025714">
    <property type="entry name" value="Methyltranfer_dom"/>
</dbReference>
<evidence type="ECO:0000259" key="2">
    <source>
        <dbReference type="Pfam" id="PF13847"/>
    </source>
</evidence>
<dbReference type="EMBL" id="FOTY01000020">
    <property type="protein sequence ID" value="SFM18359.1"/>
    <property type="molecule type" value="Genomic_DNA"/>
</dbReference>
<dbReference type="Pfam" id="PF13847">
    <property type="entry name" value="Methyltransf_31"/>
    <property type="match status" value="1"/>
</dbReference>
<dbReference type="InterPro" id="IPR029063">
    <property type="entry name" value="SAM-dependent_MTases_sf"/>
</dbReference>
<dbReference type="GO" id="GO:0032259">
    <property type="term" value="P:methylation"/>
    <property type="evidence" value="ECO:0007669"/>
    <property type="project" value="UniProtKB-KW"/>
</dbReference>
<dbReference type="SUPFAM" id="SSF53335">
    <property type="entry name" value="S-adenosyl-L-methionine-dependent methyltransferases"/>
    <property type="match status" value="1"/>
</dbReference>
<dbReference type="PANTHER" id="PTHR43861:SF3">
    <property type="entry name" value="PUTATIVE (AFU_ORTHOLOGUE AFUA_2G14390)-RELATED"/>
    <property type="match status" value="1"/>
</dbReference>
<dbReference type="Proteomes" id="UP000199668">
    <property type="component" value="Unassembled WGS sequence"/>
</dbReference>
<keyword evidence="1 3" id="KW-0808">Transferase</keyword>
<protein>
    <submittedName>
        <fullName evidence="3">Methyltransferase domain-containing protein</fullName>
    </submittedName>
</protein>
<dbReference type="GO" id="GO:0008168">
    <property type="term" value="F:methyltransferase activity"/>
    <property type="evidence" value="ECO:0007669"/>
    <property type="project" value="UniProtKB-KW"/>
</dbReference>
<dbReference type="CDD" id="cd02440">
    <property type="entry name" value="AdoMet_MTases"/>
    <property type="match status" value="1"/>
</dbReference>
<sequence length="200" mass="22585">MEDNIFDEMAERFDTPEQIELSEIIGEEIKKKLPDAGSKDVLEYGASTGLVGLQLTGKVRSVQLVDSSEPMLHMAREKISRRSLSNVRVQHADFTKETPELEADVIVMSLVLHHIHDAADLLRQLFRVLRQGGRLLIVDFDKDETMDQHDHIHKTLSHDELTALLTEAGFSSTNIRTFHHGKGLFNEQDASLFLADSVKE</sequence>
<proteinExistence type="predicted"/>
<keyword evidence="3" id="KW-0489">Methyltransferase</keyword>
<accession>A0A1I4NSC8</accession>
<dbReference type="RefSeq" id="WP_090927551.1">
    <property type="nucleotide sequence ID" value="NZ_FOTY01000020.1"/>
</dbReference>
<evidence type="ECO:0000313" key="3">
    <source>
        <dbReference type="EMBL" id="SFM18359.1"/>
    </source>
</evidence>
<organism evidence="3 4">
    <name type="scientific">Salibacterium qingdaonense</name>
    <dbReference type="NCBI Taxonomy" id="266892"/>
    <lineage>
        <taxon>Bacteria</taxon>
        <taxon>Bacillati</taxon>
        <taxon>Bacillota</taxon>
        <taxon>Bacilli</taxon>
        <taxon>Bacillales</taxon>
        <taxon>Bacillaceae</taxon>
    </lineage>
</organism>
<dbReference type="AlphaFoldDB" id="A0A1I4NSC8"/>
<keyword evidence="4" id="KW-1185">Reference proteome</keyword>
<dbReference type="STRING" id="266892.SAMN04488054_12019"/>
<feature type="domain" description="Methyltransferase" evidence="2">
    <location>
        <begin position="39"/>
        <end position="155"/>
    </location>
</feature>
<evidence type="ECO:0000313" key="4">
    <source>
        <dbReference type="Proteomes" id="UP000199668"/>
    </source>
</evidence>
<evidence type="ECO:0000256" key="1">
    <source>
        <dbReference type="ARBA" id="ARBA00022679"/>
    </source>
</evidence>